<organism evidence="2 3">
    <name type="scientific">Iphiclides podalirius</name>
    <name type="common">scarce swallowtail</name>
    <dbReference type="NCBI Taxonomy" id="110791"/>
    <lineage>
        <taxon>Eukaryota</taxon>
        <taxon>Metazoa</taxon>
        <taxon>Ecdysozoa</taxon>
        <taxon>Arthropoda</taxon>
        <taxon>Hexapoda</taxon>
        <taxon>Insecta</taxon>
        <taxon>Pterygota</taxon>
        <taxon>Neoptera</taxon>
        <taxon>Endopterygota</taxon>
        <taxon>Lepidoptera</taxon>
        <taxon>Glossata</taxon>
        <taxon>Ditrysia</taxon>
        <taxon>Papilionoidea</taxon>
        <taxon>Papilionidae</taxon>
        <taxon>Papilioninae</taxon>
        <taxon>Iphiclides</taxon>
    </lineage>
</organism>
<feature type="domain" description="DUF5641" evidence="1">
    <location>
        <begin position="2"/>
        <end position="87"/>
    </location>
</feature>
<dbReference type="Pfam" id="PF18701">
    <property type="entry name" value="DUF5641"/>
    <property type="match status" value="1"/>
</dbReference>
<dbReference type="PANTHER" id="PTHR47331">
    <property type="entry name" value="PHD-TYPE DOMAIN-CONTAINING PROTEIN"/>
    <property type="match status" value="1"/>
</dbReference>
<proteinExistence type="predicted"/>
<dbReference type="InterPro" id="IPR040676">
    <property type="entry name" value="DUF5641"/>
</dbReference>
<protein>
    <recommendedName>
        <fullName evidence="1">DUF5641 domain-containing protein</fullName>
    </recommendedName>
</protein>
<evidence type="ECO:0000313" key="3">
    <source>
        <dbReference type="Proteomes" id="UP000837857"/>
    </source>
</evidence>
<evidence type="ECO:0000313" key="2">
    <source>
        <dbReference type="EMBL" id="CAH2071261.1"/>
    </source>
</evidence>
<gene>
    <name evidence="2" type="ORF">IPOD504_LOCUS15053</name>
</gene>
<dbReference type="EMBL" id="OW152818">
    <property type="protein sequence ID" value="CAH2071261.1"/>
    <property type="molecule type" value="Genomic_DNA"/>
</dbReference>
<keyword evidence="3" id="KW-1185">Reference proteome</keyword>
<accession>A0ABN8J150</accession>
<dbReference type="Proteomes" id="UP000837857">
    <property type="component" value="Chromosome 6"/>
</dbReference>
<sequence>MEQIKRHYWDRFHKEYLSELQQRTKWREQRKTLKYGDLVVIKDDTLPPVRWRLGRVKKLYAGADGITRVADFTTARGVIQRALGWVCLPQATKPEDESLGNPRQGACLRARHVICTNGGGARAAGRGRCGIGNETTDDGRVTVHL</sequence>
<name>A0ABN8J150_9NEOP</name>
<feature type="non-terminal residue" evidence="2">
    <location>
        <position position="145"/>
    </location>
</feature>
<reference evidence="2" key="1">
    <citation type="submission" date="2022-03" db="EMBL/GenBank/DDBJ databases">
        <authorList>
            <person name="Martin H S."/>
        </authorList>
    </citation>
    <scope>NUCLEOTIDE SEQUENCE</scope>
</reference>
<evidence type="ECO:0000259" key="1">
    <source>
        <dbReference type="Pfam" id="PF18701"/>
    </source>
</evidence>
<dbReference type="PANTHER" id="PTHR47331:SF5">
    <property type="entry name" value="RIBONUCLEASE H"/>
    <property type="match status" value="1"/>
</dbReference>